<feature type="chain" id="PRO_5039319554" evidence="1">
    <location>
        <begin position="24"/>
        <end position="565"/>
    </location>
</feature>
<name>A0A3A1VH14_9BACL</name>
<reference evidence="2 3" key="1">
    <citation type="submission" date="2018-09" db="EMBL/GenBank/DDBJ databases">
        <title>Paenibacillus aracenensis nov. sp. isolated from a cave in southern Spain.</title>
        <authorList>
            <person name="Jurado V."/>
            <person name="Gutierrez-Patricio S."/>
            <person name="Gonzalez-Pimentel J.L."/>
            <person name="Miller A.Z."/>
            <person name="Laiz L."/>
            <person name="Saiz-Jimenez C."/>
        </authorList>
    </citation>
    <scope>NUCLEOTIDE SEQUENCE [LARGE SCALE GENOMIC DNA]</scope>
    <source>
        <strain evidence="2 3">DSM 22867</strain>
    </source>
</reference>
<proteinExistence type="predicted"/>
<dbReference type="PANTHER" id="PTHR43649">
    <property type="entry name" value="ARABINOSE-BINDING PROTEIN-RELATED"/>
    <property type="match status" value="1"/>
</dbReference>
<comment type="caution">
    <text evidence="2">The sequence shown here is derived from an EMBL/GenBank/DDBJ whole genome shotgun (WGS) entry which is preliminary data.</text>
</comment>
<dbReference type="AlphaFoldDB" id="A0A3A1VH14"/>
<dbReference type="PANTHER" id="PTHR43649:SF12">
    <property type="entry name" value="DIACETYLCHITOBIOSE BINDING PROTEIN DASA"/>
    <property type="match status" value="1"/>
</dbReference>
<evidence type="ECO:0000256" key="1">
    <source>
        <dbReference type="SAM" id="SignalP"/>
    </source>
</evidence>
<dbReference type="EMBL" id="QXQA01000002">
    <property type="protein sequence ID" value="RIX59604.1"/>
    <property type="molecule type" value="Genomic_DNA"/>
</dbReference>
<dbReference type="RefSeq" id="WP_119598436.1">
    <property type="nucleotide sequence ID" value="NZ_QXQA01000002.1"/>
</dbReference>
<sequence>MKSVKKWFALPLAALLIFLSACSDGNNGNSAGTVNNKEEAEGEPADTLSPITITMFSSQPNTQWEDMESPVGKKIKELTGVTLKPDYPVGDPMQKLSLMAASGEYPDLIFANNNVNTIINAGGLIDLTPLIEEHGPNIKKLYGDYLNRLRWSKDDPSIYFLGTYGVNEEQWEPRDGFMLQHEVVKELGYPEMKTVKDFENAIRAYMEKHPTIDGQPTLGLSLLADDWRIAQSVTNPAVFSTGGSDDGEWYIDDETKDPVIHYTRPEEKEYFKWLNHMFNTGLIDPDSFVQKYDQYKAKIASGRVLGLIDSEWQFREPEQALLQAGKPERTYGMYPIVLNENFKNRNFQSPGYSGGTGVGISTSAKDPVRIIKFLDWLCSEEAQILNNWGIEGEHYTVENGKRVISPEEMQKRITDPQYGKKTGIETYLYPFPEYGVGVKDSTGQTYKIDSKEQIIGKYTDIEKEVLKNYGATMWMDLYPKVDEFPVKPWGAAWQINIPQESEGAITMQKLNEVVRKRIPEMIMAKPEAFDGLWDSFQAELNAIGVPELEEQFQELLNERIEMFSE</sequence>
<dbReference type="InterPro" id="IPR050490">
    <property type="entry name" value="Bact_solute-bd_prot1"/>
</dbReference>
<evidence type="ECO:0000313" key="2">
    <source>
        <dbReference type="EMBL" id="RIX59604.1"/>
    </source>
</evidence>
<feature type="signal peptide" evidence="1">
    <location>
        <begin position="1"/>
        <end position="23"/>
    </location>
</feature>
<keyword evidence="3" id="KW-1185">Reference proteome</keyword>
<dbReference type="SUPFAM" id="SSF53850">
    <property type="entry name" value="Periplasmic binding protein-like II"/>
    <property type="match status" value="1"/>
</dbReference>
<keyword evidence="1" id="KW-0732">Signal</keyword>
<gene>
    <name evidence="2" type="ORF">D3P08_05565</name>
</gene>
<accession>A0A3A1VH14</accession>
<dbReference type="OrthoDB" id="54751at2"/>
<dbReference type="Proteomes" id="UP000266482">
    <property type="component" value="Unassembled WGS sequence"/>
</dbReference>
<dbReference type="Gene3D" id="3.40.190.10">
    <property type="entry name" value="Periplasmic binding protein-like II"/>
    <property type="match status" value="2"/>
</dbReference>
<dbReference type="Pfam" id="PF01547">
    <property type="entry name" value="SBP_bac_1"/>
    <property type="match status" value="1"/>
</dbReference>
<dbReference type="CDD" id="cd13582">
    <property type="entry name" value="PBP2_AlgQ_like_3"/>
    <property type="match status" value="1"/>
</dbReference>
<organism evidence="2 3">
    <name type="scientific">Paenibacillus nanensis</name>
    <dbReference type="NCBI Taxonomy" id="393251"/>
    <lineage>
        <taxon>Bacteria</taxon>
        <taxon>Bacillati</taxon>
        <taxon>Bacillota</taxon>
        <taxon>Bacilli</taxon>
        <taxon>Bacillales</taxon>
        <taxon>Paenibacillaceae</taxon>
        <taxon>Paenibacillus</taxon>
    </lineage>
</organism>
<evidence type="ECO:0000313" key="3">
    <source>
        <dbReference type="Proteomes" id="UP000266482"/>
    </source>
</evidence>
<protein>
    <submittedName>
        <fullName evidence="2">Extracellular solute-binding protein</fullName>
    </submittedName>
</protein>
<dbReference type="InterPro" id="IPR006059">
    <property type="entry name" value="SBP"/>
</dbReference>
<dbReference type="PROSITE" id="PS51257">
    <property type="entry name" value="PROKAR_LIPOPROTEIN"/>
    <property type="match status" value="1"/>
</dbReference>